<dbReference type="Pfam" id="PF11250">
    <property type="entry name" value="FAF"/>
    <property type="match status" value="1"/>
</dbReference>
<comment type="similarity">
    <text evidence="1">Belongs to the fantastic four family.</text>
</comment>
<feature type="region of interest" description="Disordered" evidence="2">
    <location>
        <begin position="134"/>
        <end position="156"/>
    </location>
</feature>
<evidence type="ECO:0000256" key="1">
    <source>
        <dbReference type="ARBA" id="ARBA00008690"/>
    </source>
</evidence>
<dbReference type="EMBL" id="NKXS01004233">
    <property type="protein sequence ID" value="PIN07054.1"/>
    <property type="molecule type" value="Genomic_DNA"/>
</dbReference>
<dbReference type="OrthoDB" id="1303570at2759"/>
<dbReference type="InterPro" id="IPR021410">
    <property type="entry name" value="FAF"/>
</dbReference>
<dbReference type="PANTHER" id="PTHR33155">
    <property type="entry name" value="FANTASTIC FOUR-LIKE PROTEIN (DUF3049)"/>
    <property type="match status" value="1"/>
</dbReference>
<reference evidence="5" key="1">
    <citation type="journal article" date="2018" name="Gigascience">
        <title>Genome assembly of the Pink Ipe (Handroanthus impetiginosus, Bignoniaceae), a highly valued, ecologically keystone Neotropical timber forest tree.</title>
        <authorList>
            <person name="Silva-Junior O.B."/>
            <person name="Grattapaglia D."/>
            <person name="Novaes E."/>
            <person name="Collevatti R.G."/>
        </authorList>
    </citation>
    <scope>NUCLEOTIDE SEQUENCE [LARGE SCALE GENOMIC DNA]</scope>
    <source>
        <strain evidence="5">cv. UFG-1</strain>
    </source>
</reference>
<evidence type="ECO:0000313" key="4">
    <source>
        <dbReference type="EMBL" id="PIN07054.1"/>
    </source>
</evidence>
<dbReference type="STRING" id="429701.A0A2G9GP29"/>
<sequence length="460" mass="51577">MSMKQGIVTILGSDSERNKAASIRRTLSADMSSKNWLQQNGFNLSPVKKINNVSSETLDSDEEHEKNPRQDDVWRSIQAKKERNAIQEPVWGSILTQKSESSLLPPPYVHPMVKRSSSTLSEKSLEICTESLGSETGSECFNSEILSDGDEDEDEEERQRVVQEELKENEPFVDLNVAKYRKSPARPFPPPLASIAGGDGAAIHMHSHRENGRLVLEAVSVPPRNYFHAQRGDGRLVLTLIRSPVTSEENKVEEFEKVFDNMEEVDEDIPAEDHGGEDGDYEEDAAEEDVVEEEKFEGIERNSRSLSRRMMSMHKSGILMKKLVTMGSKNPTWSKKVEEFDDVAATVAVDEFPIPKSLPSQPRVGRLIPPPSPLPAASFNAYDYFWRSKSTVSTAPCGLVNATTVKNNDDDNSNTIMKPYEHQDLVLVKGNKAEYFVPSRRGCKEGRRSPLFREPHCIAT</sequence>
<feature type="domain" description="FAF" evidence="3">
    <location>
        <begin position="188"/>
        <end position="240"/>
    </location>
</feature>
<accession>A0A2G9GP29</accession>
<evidence type="ECO:0000259" key="3">
    <source>
        <dbReference type="Pfam" id="PF11250"/>
    </source>
</evidence>
<dbReference type="InterPro" id="IPR046431">
    <property type="entry name" value="FAF_dom"/>
</dbReference>
<proteinExistence type="inferred from homology"/>
<protein>
    <recommendedName>
        <fullName evidence="3">FAF domain-containing protein</fullName>
    </recommendedName>
</protein>
<comment type="caution">
    <text evidence="4">The sequence shown here is derived from an EMBL/GenBank/DDBJ whole genome shotgun (WGS) entry which is preliminary data.</text>
</comment>
<organism evidence="4 5">
    <name type="scientific">Handroanthus impetiginosus</name>
    <dbReference type="NCBI Taxonomy" id="429701"/>
    <lineage>
        <taxon>Eukaryota</taxon>
        <taxon>Viridiplantae</taxon>
        <taxon>Streptophyta</taxon>
        <taxon>Embryophyta</taxon>
        <taxon>Tracheophyta</taxon>
        <taxon>Spermatophyta</taxon>
        <taxon>Magnoliopsida</taxon>
        <taxon>eudicotyledons</taxon>
        <taxon>Gunneridae</taxon>
        <taxon>Pentapetalae</taxon>
        <taxon>asterids</taxon>
        <taxon>lamiids</taxon>
        <taxon>Lamiales</taxon>
        <taxon>Bignoniaceae</taxon>
        <taxon>Crescentiina</taxon>
        <taxon>Tabebuia alliance</taxon>
        <taxon>Handroanthus</taxon>
    </lineage>
</organism>
<dbReference type="AlphaFoldDB" id="A0A2G9GP29"/>
<keyword evidence="5" id="KW-1185">Reference proteome</keyword>
<dbReference type="PANTHER" id="PTHR33155:SF3">
    <property type="entry name" value="PROTEIN FAF-LIKE, CHLOROPLASTIC"/>
    <property type="match status" value="1"/>
</dbReference>
<dbReference type="Proteomes" id="UP000231279">
    <property type="component" value="Unassembled WGS sequence"/>
</dbReference>
<feature type="compositionally biased region" description="Acidic residues" evidence="2">
    <location>
        <begin position="147"/>
        <end position="156"/>
    </location>
</feature>
<feature type="compositionally biased region" description="Polar residues" evidence="2">
    <location>
        <begin position="134"/>
        <end position="145"/>
    </location>
</feature>
<evidence type="ECO:0000256" key="2">
    <source>
        <dbReference type="SAM" id="MobiDB-lite"/>
    </source>
</evidence>
<gene>
    <name evidence="4" type="ORF">CDL12_20382</name>
</gene>
<name>A0A2G9GP29_9LAMI</name>
<evidence type="ECO:0000313" key="5">
    <source>
        <dbReference type="Proteomes" id="UP000231279"/>
    </source>
</evidence>